<keyword evidence="2" id="KW-1185">Reference proteome</keyword>
<reference evidence="1" key="1">
    <citation type="journal article" date="2021" name="Genome Biol. Evol.">
        <title>A High-Quality Reference Genome for a Parasitic Bivalve with Doubly Uniparental Inheritance (Bivalvia: Unionida).</title>
        <authorList>
            <person name="Smith C.H."/>
        </authorList>
    </citation>
    <scope>NUCLEOTIDE SEQUENCE</scope>
    <source>
        <strain evidence="1">CHS0354</strain>
    </source>
</reference>
<accession>A0AAE0VUW5</accession>
<gene>
    <name evidence="1" type="ORF">CHS0354_041131</name>
</gene>
<reference evidence="1" key="2">
    <citation type="journal article" date="2021" name="Genome Biol. Evol.">
        <title>Developing a high-quality reference genome for a parasitic bivalve with doubly uniparental inheritance (Bivalvia: Unionida).</title>
        <authorList>
            <person name="Smith C.H."/>
        </authorList>
    </citation>
    <scope>NUCLEOTIDE SEQUENCE</scope>
    <source>
        <strain evidence="1">CHS0354</strain>
        <tissue evidence="1">Mantle</tissue>
    </source>
</reference>
<dbReference type="EMBL" id="JAEAOA010002345">
    <property type="protein sequence ID" value="KAK3590087.1"/>
    <property type="molecule type" value="Genomic_DNA"/>
</dbReference>
<reference evidence="1" key="3">
    <citation type="submission" date="2023-05" db="EMBL/GenBank/DDBJ databases">
        <authorList>
            <person name="Smith C.H."/>
        </authorList>
    </citation>
    <scope>NUCLEOTIDE SEQUENCE</scope>
    <source>
        <strain evidence="1">CHS0354</strain>
        <tissue evidence="1">Mantle</tissue>
    </source>
</reference>
<name>A0AAE0VUW5_9BIVA</name>
<comment type="caution">
    <text evidence="1">The sequence shown here is derived from an EMBL/GenBank/DDBJ whole genome shotgun (WGS) entry which is preliminary data.</text>
</comment>
<organism evidence="1 2">
    <name type="scientific">Potamilus streckersoni</name>
    <dbReference type="NCBI Taxonomy" id="2493646"/>
    <lineage>
        <taxon>Eukaryota</taxon>
        <taxon>Metazoa</taxon>
        <taxon>Spiralia</taxon>
        <taxon>Lophotrochozoa</taxon>
        <taxon>Mollusca</taxon>
        <taxon>Bivalvia</taxon>
        <taxon>Autobranchia</taxon>
        <taxon>Heteroconchia</taxon>
        <taxon>Palaeoheterodonta</taxon>
        <taxon>Unionida</taxon>
        <taxon>Unionoidea</taxon>
        <taxon>Unionidae</taxon>
        <taxon>Ambleminae</taxon>
        <taxon>Lampsilini</taxon>
        <taxon>Potamilus</taxon>
    </lineage>
</organism>
<dbReference type="Proteomes" id="UP001195483">
    <property type="component" value="Unassembled WGS sequence"/>
</dbReference>
<dbReference type="AlphaFoldDB" id="A0AAE0VUW5"/>
<evidence type="ECO:0000313" key="2">
    <source>
        <dbReference type="Proteomes" id="UP001195483"/>
    </source>
</evidence>
<evidence type="ECO:0000313" key="1">
    <source>
        <dbReference type="EMBL" id="KAK3590087.1"/>
    </source>
</evidence>
<protein>
    <submittedName>
        <fullName evidence="1">Uncharacterized protein</fullName>
    </submittedName>
</protein>
<proteinExistence type="predicted"/>
<sequence>MNRMFDVGKQVFLQGQTLQSQAHLEKLVPDLLDFFEQARLETIEYQRKHVLGACAKSQKRIAKECLICQKYARRELQRNALFARHMPEENCKVMPPLLEICQKRIAKECIICQKYARRELQRNASFARNMPEENCKGMPHLPEICQKHVGL</sequence>